<dbReference type="InterPro" id="IPR004695">
    <property type="entry name" value="SLAC1/Mae1/Ssu1/TehA"/>
</dbReference>
<evidence type="ECO:0000256" key="4">
    <source>
        <dbReference type="ARBA" id="ARBA00011233"/>
    </source>
</evidence>
<dbReference type="GO" id="GO:0008308">
    <property type="term" value="F:voltage-gated monoatomic anion channel activity"/>
    <property type="evidence" value="ECO:0007669"/>
    <property type="project" value="InterPro"/>
</dbReference>
<reference evidence="13 14" key="1">
    <citation type="journal article" date="2013" name="Proc. Natl. Acad. Sci. U.S.A.">
        <title>Fine-scale variation in meiotic recombination in Mimulus inferred from population shotgun sequencing.</title>
        <authorList>
            <person name="Hellsten U."/>
            <person name="Wright K.M."/>
            <person name="Jenkins J."/>
            <person name="Shu S."/>
            <person name="Yuan Y."/>
            <person name="Wessler S.R."/>
            <person name="Schmutz J."/>
            <person name="Willis J.H."/>
            <person name="Rokhsar D.S."/>
        </authorList>
    </citation>
    <scope>NUCLEOTIDE SEQUENCE [LARGE SCALE GENOMIC DNA]</scope>
    <source>
        <strain evidence="14">cv. DUN x IM62</strain>
    </source>
</reference>
<comment type="similarity">
    <text evidence="3">Belongs to the SLAC1 S-type anion channel family.</text>
</comment>
<feature type="transmembrane region" description="Helical" evidence="12">
    <location>
        <begin position="275"/>
        <end position="293"/>
    </location>
</feature>
<dbReference type="KEGG" id="egt:105968765"/>
<comment type="subcellular location">
    <subcellularLocation>
        <location evidence="2">Cell membrane</location>
    </subcellularLocation>
    <subcellularLocation>
        <location evidence="1">Endomembrane system</location>
        <topology evidence="1">Multi-pass membrane protein</topology>
    </subcellularLocation>
</comment>
<evidence type="ECO:0000256" key="11">
    <source>
        <dbReference type="ARBA" id="ARBA00054248"/>
    </source>
</evidence>
<dbReference type="PhylomeDB" id="A0A022QJL2"/>
<comment type="subunit">
    <text evidence="4">Homotrimer.</text>
</comment>
<feature type="transmembrane region" description="Helical" evidence="12">
    <location>
        <begin position="212"/>
        <end position="231"/>
    </location>
</feature>
<keyword evidence="5" id="KW-0813">Transport</keyword>
<evidence type="ECO:0000256" key="10">
    <source>
        <dbReference type="ARBA" id="ARBA00023136"/>
    </source>
</evidence>
<evidence type="ECO:0000256" key="8">
    <source>
        <dbReference type="ARBA" id="ARBA00022989"/>
    </source>
</evidence>
<feature type="transmembrane region" description="Helical" evidence="12">
    <location>
        <begin position="243"/>
        <end position="263"/>
    </location>
</feature>
<evidence type="ECO:0000313" key="13">
    <source>
        <dbReference type="EMBL" id="EYU27764.1"/>
    </source>
</evidence>
<dbReference type="InterPro" id="IPR030183">
    <property type="entry name" value="SLAC/SLAH"/>
</dbReference>
<evidence type="ECO:0000256" key="12">
    <source>
        <dbReference type="SAM" id="Phobius"/>
    </source>
</evidence>
<evidence type="ECO:0000256" key="3">
    <source>
        <dbReference type="ARBA" id="ARBA00007808"/>
    </source>
</evidence>
<evidence type="ECO:0000256" key="7">
    <source>
        <dbReference type="ARBA" id="ARBA00022692"/>
    </source>
</evidence>
<dbReference type="Proteomes" id="UP000030748">
    <property type="component" value="Unassembled WGS sequence"/>
</dbReference>
<evidence type="ECO:0000256" key="2">
    <source>
        <dbReference type="ARBA" id="ARBA00004236"/>
    </source>
</evidence>
<feature type="transmembrane region" description="Helical" evidence="12">
    <location>
        <begin position="154"/>
        <end position="173"/>
    </location>
</feature>
<dbReference type="CDD" id="cd09323">
    <property type="entry name" value="TDT_SLAC1_like"/>
    <property type="match status" value="1"/>
</dbReference>
<dbReference type="EMBL" id="KI631456">
    <property type="protein sequence ID" value="EYU27764.1"/>
    <property type="molecule type" value="Genomic_DNA"/>
</dbReference>
<gene>
    <name evidence="13" type="ORF">MIMGU_mgv1a008272mg</name>
</gene>
<sequence>MAEQVPETPIDIVIHNPQNNIIAKEASPVSSILLTRFHAGYFRICISFGSQVLLWTTLSKHVNETQTINRLFHTHNTDIPSVAFLLLWWLSLCTLVLLSFLYALKCLFHFTLVKKEFSHHVGVNFLFIPWISWLLLLQAMPFGGRLMNFSHENLWWIFVVPILVLDIKIYGQWFTTEKRFLSVAANPTSQLSVMGNFVGSWAAARMGWKESAVSLFALGLTHYLVVFITLYQRLSGANRFPAILRPDFFLFVAAPSAASLGWSSITGDFAVPCKMLYFLSLFLFTSLICRPGMFKKSIKRFDIAWWGYSFPLTFLALASAEYAQEVKGGVVPMLMTLVLSALSVLVFLGMMVFTAANTDMLLPENDPSLSFAGATVPNN</sequence>
<organism evidence="13 14">
    <name type="scientific">Erythranthe guttata</name>
    <name type="common">Yellow monkey flower</name>
    <name type="synonym">Mimulus guttatus</name>
    <dbReference type="NCBI Taxonomy" id="4155"/>
    <lineage>
        <taxon>Eukaryota</taxon>
        <taxon>Viridiplantae</taxon>
        <taxon>Streptophyta</taxon>
        <taxon>Embryophyta</taxon>
        <taxon>Tracheophyta</taxon>
        <taxon>Spermatophyta</taxon>
        <taxon>Magnoliopsida</taxon>
        <taxon>eudicotyledons</taxon>
        <taxon>Gunneridae</taxon>
        <taxon>Pentapetalae</taxon>
        <taxon>asterids</taxon>
        <taxon>lamiids</taxon>
        <taxon>Lamiales</taxon>
        <taxon>Phrymaceae</taxon>
        <taxon>Erythranthe</taxon>
    </lineage>
</organism>
<name>A0A022QJL2_ERYGU</name>
<feature type="transmembrane region" description="Helical" evidence="12">
    <location>
        <begin position="330"/>
        <end position="353"/>
    </location>
</feature>
<dbReference type="GO" id="GO:0006873">
    <property type="term" value="P:intracellular monoatomic ion homeostasis"/>
    <property type="evidence" value="ECO:0007669"/>
    <property type="project" value="InterPro"/>
</dbReference>
<dbReference type="GO" id="GO:0005886">
    <property type="term" value="C:plasma membrane"/>
    <property type="evidence" value="ECO:0007669"/>
    <property type="project" value="UniProtKB-SubCell"/>
</dbReference>
<keyword evidence="6" id="KW-1003">Cell membrane</keyword>
<dbReference type="Pfam" id="PF03595">
    <property type="entry name" value="SLAC1"/>
    <property type="match status" value="1"/>
</dbReference>
<dbReference type="GO" id="GO:0012505">
    <property type="term" value="C:endomembrane system"/>
    <property type="evidence" value="ECO:0007669"/>
    <property type="project" value="UniProtKB-SubCell"/>
</dbReference>
<keyword evidence="9" id="KW-0406">Ion transport</keyword>
<dbReference type="eggNOG" id="ENOG502QQYN">
    <property type="taxonomic scope" value="Eukaryota"/>
</dbReference>
<proteinExistence type="inferred from homology"/>
<dbReference type="PANTHER" id="PTHR31269">
    <property type="entry name" value="S-TYPE ANION CHANNEL SLAH3"/>
    <property type="match status" value="1"/>
</dbReference>
<dbReference type="Gene3D" id="1.50.10.150">
    <property type="entry name" value="Voltage-dependent anion channel"/>
    <property type="match status" value="1"/>
</dbReference>
<evidence type="ECO:0000256" key="9">
    <source>
        <dbReference type="ARBA" id="ARBA00023065"/>
    </source>
</evidence>
<evidence type="ECO:0000256" key="1">
    <source>
        <dbReference type="ARBA" id="ARBA00004127"/>
    </source>
</evidence>
<keyword evidence="14" id="KW-1185">Reference proteome</keyword>
<feature type="transmembrane region" description="Helical" evidence="12">
    <location>
        <begin position="123"/>
        <end position="142"/>
    </location>
</feature>
<comment type="function">
    <text evidence="11">Slow, weak voltage-dependent S-type anion efflux channel involved in maintenance of anion homeostasis.</text>
</comment>
<dbReference type="InterPro" id="IPR038665">
    <property type="entry name" value="Voltage-dep_anion_channel_sf"/>
</dbReference>
<dbReference type="FunFam" id="1.50.10.150:FF:000003">
    <property type="entry name" value="S-type anion channel SLAH1"/>
    <property type="match status" value="1"/>
</dbReference>
<protein>
    <submittedName>
        <fullName evidence="13">Uncharacterized protein</fullName>
    </submittedName>
</protein>
<feature type="transmembrane region" description="Helical" evidence="12">
    <location>
        <begin position="305"/>
        <end position="324"/>
    </location>
</feature>
<keyword evidence="8 12" id="KW-1133">Transmembrane helix</keyword>
<evidence type="ECO:0000256" key="5">
    <source>
        <dbReference type="ARBA" id="ARBA00022448"/>
    </source>
</evidence>
<evidence type="ECO:0000256" key="6">
    <source>
        <dbReference type="ARBA" id="ARBA00022475"/>
    </source>
</evidence>
<feature type="transmembrane region" description="Helical" evidence="12">
    <location>
        <begin position="79"/>
        <end position="103"/>
    </location>
</feature>
<dbReference type="STRING" id="4155.A0A022QJL2"/>
<dbReference type="OMA" id="NECALCM"/>
<accession>A0A022QJL2</accession>
<keyword evidence="10 12" id="KW-0472">Membrane</keyword>
<dbReference type="OrthoDB" id="1867618at2759"/>
<evidence type="ECO:0000313" key="14">
    <source>
        <dbReference type="Proteomes" id="UP000030748"/>
    </source>
</evidence>
<dbReference type="AlphaFoldDB" id="A0A022QJL2"/>
<keyword evidence="7 12" id="KW-0812">Transmembrane</keyword>
<dbReference type="PANTHER" id="PTHR31269:SF60">
    <property type="entry name" value="S-TYPE ANION CHANNEL SLAH1"/>
    <property type="match status" value="1"/>
</dbReference>